<keyword evidence="6" id="KW-1185">Reference proteome</keyword>
<dbReference type="InterPro" id="IPR036390">
    <property type="entry name" value="WH_DNA-bd_sf"/>
</dbReference>
<evidence type="ECO:0000259" key="4">
    <source>
        <dbReference type="PROSITE" id="PS51118"/>
    </source>
</evidence>
<dbReference type="InterPro" id="IPR002577">
    <property type="entry name" value="HTH_HxlR"/>
</dbReference>
<dbReference type="Proteomes" id="UP001596105">
    <property type="component" value="Unassembled WGS sequence"/>
</dbReference>
<dbReference type="PANTHER" id="PTHR33204:SF37">
    <property type="entry name" value="HTH-TYPE TRANSCRIPTIONAL REGULATOR YODB"/>
    <property type="match status" value="1"/>
</dbReference>
<reference evidence="6" key="1">
    <citation type="journal article" date="2019" name="Int. J. Syst. Evol. Microbiol.">
        <title>The Global Catalogue of Microorganisms (GCM) 10K type strain sequencing project: providing services to taxonomists for standard genome sequencing and annotation.</title>
        <authorList>
            <consortium name="The Broad Institute Genomics Platform"/>
            <consortium name="The Broad Institute Genome Sequencing Center for Infectious Disease"/>
            <person name="Wu L."/>
            <person name="Ma J."/>
        </authorList>
    </citation>
    <scope>NUCLEOTIDE SEQUENCE [LARGE SCALE GENOMIC DNA]</scope>
    <source>
        <strain evidence="6">CCUG 57113</strain>
    </source>
</reference>
<feature type="domain" description="HTH hxlR-type" evidence="4">
    <location>
        <begin position="7"/>
        <end position="104"/>
    </location>
</feature>
<sequence length="106" mass="12002">MQKPRTCLVTQAMDILGKKWAITILLQLLSGPKRFCHLEGDTEVSGRLLSERLKELEAAGMVTRTIYPEVPPRVEYQLTEKGKDVGPIISDIYAWASKWMNDGLKQ</sequence>
<dbReference type="EMBL" id="JBHSMH010000066">
    <property type="protein sequence ID" value="MFC5470478.1"/>
    <property type="molecule type" value="Genomic_DNA"/>
</dbReference>
<dbReference type="Gene3D" id="1.10.10.10">
    <property type="entry name" value="Winged helix-like DNA-binding domain superfamily/Winged helix DNA-binding domain"/>
    <property type="match status" value="1"/>
</dbReference>
<gene>
    <name evidence="5" type="ORF">ACFPPD_17435</name>
</gene>
<name>A0ABW0LXN9_9BACL</name>
<dbReference type="InterPro" id="IPR036388">
    <property type="entry name" value="WH-like_DNA-bd_sf"/>
</dbReference>
<accession>A0ABW0LXN9</accession>
<proteinExistence type="predicted"/>
<evidence type="ECO:0000256" key="1">
    <source>
        <dbReference type="ARBA" id="ARBA00023015"/>
    </source>
</evidence>
<dbReference type="RefSeq" id="WP_209749743.1">
    <property type="nucleotide sequence ID" value="NZ_JBHSMH010000066.1"/>
</dbReference>
<dbReference type="SUPFAM" id="SSF46785">
    <property type="entry name" value="Winged helix' DNA-binding domain"/>
    <property type="match status" value="1"/>
</dbReference>
<organism evidence="5 6">
    <name type="scientific">Cohnella suwonensis</name>
    <dbReference type="NCBI Taxonomy" id="696072"/>
    <lineage>
        <taxon>Bacteria</taxon>
        <taxon>Bacillati</taxon>
        <taxon>Bacillota</taxon>
        <taxon>Bacilli</taxon>
        <taxon>Bacillales</taxon>
        <taxon>Paenibacillaceae</taxon>
        <taxon>Cohnella</taxon>
    </lineage>
</organism>
<keyword evidence="3" id="KW-0804">Transcription</keyword>
<dbReference type="Pfam" id="PF01638">
    <property type="entry name" value="HxlR"/>
    <property type="match status" value="1"/>
</dbReference>
<dbReference type="PANTHER" id="PTHR33204">
    <property type="entry name" value="TRANSCRIPTIONAL REGULATOR, MARR FAMILY"/>
    <property type="match status" value="1"/>
</dbReference>
<dbReference type="InterPro" id="IPR011991">
    <property type="entry name" value="ArsR-like_HTH"/>
</dbReference>
<evidence type="ECO:0000256" key="2">
    <source>
        <dbReference type="ARBA" id="ARBA00023125"/>
    </source>
</evidence>
<evidence type="ECO:0000256" key="3">
    <source>
        <dbReference type="ARBA" id="ARBA00023163"/>
    </source>
</evidence>
<dbReference type="PROSITE" id="PS51118">
    <property type="entry name" value="HTH_HXLR"/>
    <property type="match status" value="1"/>
</dbReference>
<keyword evidence="1" id="KW-0805">Transcription regulation</keyword>
<evidence type="ECO:0000313" key="6">
    <source>
        <dbReference type="Proteomes" id="UP001596105"/>
    </source>
</evidence>
<protein>
    <submittedName>
        <fullName evidence="5">Winged helix-turn-helix transcriptional regulator</fullName>
    </submittedName>
</protein>
<dbReference type="CDD" id="cd00090">
    <property type="entry name" value="HTH_ARSR"/>
    <property type="match status" value="1"/>
</dbReference>
<comment type="caution">
    <text evidence="5">The sequence shown here is derived from an EMBL/GenBank/DDBJ whole genome shotgun (WGS) entry which is preliminary data.</text>
</comment>
<keyword evidence="2" id="KW-0238">DNA-binding</keyword>
<evidence type="ECO:0000313" key="5">
    <source>
        <dbReference type="EMBL" id="MFC5470478.1"/>
    </source>
</evidence>